<accession>A0A9P4TUJ0</accession>
<evidence type="ECO:0000313" key="1">
    <source>
        <dbReference type="EMBL" id="KAF2422137.1"/>
    </source>
</evidence>
<keyword evidence="2" id="KW-1185">Reference proteome</keyword>
<dbReference type="AlphaFoldDB" id="A0A9P4TUJ0"/>
<dbReference type="EMBL" id="MU007093">
    <property type="protein sequence ID" value="KAF2422137.1"/>
    <property type="molecule type" value="Genomic_DNA"/>
</dbReference>
<gene>
    <name evidence="1" type="ORF">EJ08DRAFT_485428</name>
</gene>
<organism evidence="1 2">
    <name type="scientific">Tothia fuscella</name>
    <dbReference type="NCBI Taxonomy" id="1048955"/>
    <lineage>
        <taxon>Eukaryota</taxon>
        <taxon>Fungi</taxon>
        <taxon>Dikarya</taxon>
        <taxon>Ascomycota</taxon>
        <taxon>Pezizomycotina</taxon>
        <taxon>Dothideomycetes</taxon>
        <taxon>Pleosporomycetidae</taxon>
        <taxon>Venturiales</taxon>
        <taxon>Cylindrosympodiaceae</taxon>
        <taxon>Tothia</taxon>
    </lineage>
</organism>
<comment type="caution">
    <text evidence="1">The sequence shown here is derived from an EMBL/GenBank/DDBJ whole genome shotgun (WGS) entry which is preliminary data.</text>
</comment>
<protein>
    <submittedName>
        <fullName evidence="1">Uncharacterized protein</fullName>
    </submittedName>
</protein>
<evidence type="ECO:0000313" key="2">
    <source>
        <dbReference type="Proteomes" id="UP000800235"/>
    </source>
</evidence>
<reference evidence="1" key="1">
    <citation type="journal article" date="2020" name="Stud. Mycol.">
        <title>101 Dothideomycetes genomes: a test case for predicting lifestyles and emergence of pathogens.</title>
        <authorList>
            <person name="Haridas S."/>
            <person name="Albert R."/>
            <person name="Binder M."/>
            <person name="Bloem J."/>
            <person name="Labutti K."/>
            <person name="Salamov A."/>
            <person name="Andreopoulos B."/>
            <person name="Baker S."/>
            <person name="Barry K."/>
            <person name="Bills G."/>
            <person name="Bluhm B."/>
            <person name="Cannon C."/>
            <person name="Castanera R."/>
            <person name="Culley D."/>
            <person name="Daum C."/>
            <person name="Ezra D."/>
            <person name="Gonzalez J."/>
            <person name="Henrissat B."/>
            <person name="Kuo A."/>
            <person name="Liang C."/>
            <person name="Lipzen A."/>
            <person name="Lutzoni F."/>
            <person name="Magnuson J."/>
            <person name="Mondo S."/>
            <person name="Nolan M."/>
            <person name="Ohm R."/>
            <person name="Pangilinan J."/>
            <person name="Park H.-J."/>
            <person name="Ramirez L."/>
            <person name="Alfaro M."/>
            <person name="Sun H."/>
            <person name="Tritt A."/>
            <person name="Yoshinaga Y."/>
            <person name="Zwiers L.-H."/>
            <person name="Turgeon B."/>
            <person name="Goodwin S."/>
            <person name="Spatafora J."/>
            <person name="Crous P."/>
            <person name="Grigoriev I."/>
        </authorList>
    </citation>
    <scope>NUCLEOTIDE SEQUENCE</scope>
    <source>
        <strain evidence="1">CBS 130266</strain>
    </source>
</reference>
<name>A0A9P4TUJ0_9PEZI</name>
<sequence length="100" mass="11666">MYQHTIRTSNLNTRKASCKSEFRKVEKYLAYSHFLSFLLSQFFIQSSFHHMTSPNKSFCARNSYPLLKIMENQPEHTTPKALTVLITLLLPNAITKRTVQ</sequence>
<dbReference type="Proteomes" id="UP000800235">
    <property type="component" value="Unassembled WGS sequence"/>
</dbReference>
<proteinExistence type="predicted"/>